<dbReference type="PROSITE" id="PS50043">
    <property type="entry name" value="HTH_LUXR_2"/>
    <property type="match status" value="1"/>
</dbReference>
<dbReference type="Gene3D" id="1.10.10.10">
    <property type="entry name" value="Winged helix-like DNA-binding domain superfamily/Winged helix DNA-binding domain"/>
    <property type="match status" value="1"/>
</dbReference>
<dbReference type="GO" id="GO:0005524">
    <property type="term" value="F:ATP binding"/>
    <property type="evidence" value="ECO:0007669"/>
    <property type="project" value="UniProtKB-KW"/>
</dbReference>
<dbReference type="SMART" id="SM00421">
    <property type="entry name" value="HTH_LUXR"/>
    <property type="match status" value="1"/>
</dbReference>
<dbReference type="InterPro" id="IPR016032">
    <property type="entry name" value="Sig_transdc_resp-reg_C-effctor"/>
</dbReference>
<dbReference type="RefSeq" id="WP_158441470.1">
    <property type="nucleotide sequence ID" value="NZ_SLWN01000018.1"/>
</dbReference>
<dbReference type="InterPro" id="IPR003593">
    <property type="entry name" value="AAA+_ATPase"/>
</dbReference>
<dbReference type="Proteomes" id="UP000294508">
    <property type="component" value="Unassembled WGS sequence"/>
</dbReference>
<comment type="caution">
    <text evidence="5">The sequence shown here is derived from an EMBL/GenBank/DDBJ whole genome shotgun (WGS) entry which is preliminary data.</text>
</comment>
<accession>A0A4R2GZR3</accession>
<dbReference type="SUPFAM" id="SSF52540">
    <property type="entry name" value="P-loop containing nucleoside triphosphate hydrolases"/>
    <property type="match status" value="1"/>
</dbReference>
<dbReference type="GO" id="GO:0005737">
    <property type="term" value="C:cytoplasm"/>
    <property type="evidence" value="ECO:0007669"/>
    <property type="project" value="TreeGrafter"/>
</dbReference>
<dbReference type="SUPFAM" id="SSF46894">
    <property type="entry name" value="C-terminal effector domain of the bipartite response regulators"/>
    <property type="match status" value="1"/>
</dbReference>
<dbReference type="InterPro" id="IPR041664">
    <property type="entry name" value="AAA_16"/>
</dbReference>
<dbReference type="Pfam" id="PF13191">
    <property type="entry name" value="AAA_16"/>
    <property type="match status" value="1"/>
</dbReference>
<dbReference type="CDD" id="cd06170">
    <property type="entry name" value="LuxR_C_like"/>
    <property type="match status" value="1"/>
</dbReference>
<evidence type="ECO:0000259" key="4">
    <source>
        <dbReference type="PROSITE" id="PS50043"/>
    </source>
</evidence>
<feature type="domain" description="HTH luxR-type" evidence="4">
    <location>
        <begin position="894"/>
        <end position="959"/>
    </location>
</feature>
<evidence type="ECO:0000256" key="3">
    <source>
        <dbReference type="SAM" id="MobiDB-lite"/>
    </source>
</evidence>
<feature type="compositionally biased region" description="Polar residues" evidence="3">
    <location>
        <begin position="1"/>
        <end position="16"/>
    </location>
</feature>
<evidence type="ECO:0000313" key="5">
    <source>
        <dbReference type="EMBL" id="TCO17296.1"/>
    </source>
</evidence>
<reference evidence="5 6" key="1">
    <citation type="journal article" date="2015" name="Stand. Genomic Sci.">
        <title>Genomic Encyclopedia of Bacterial and Archaeal Type Strains, Phase III: the genomes of soil and plant-associated and newly described type strains.</title>
        <authorList>
            <person name="Whitman W.B."/>
            <person name="Woyke T."/>
            <person name="Klenk H.P."/>
            <person name="Zhou Y."/>
            <person name="Lilburn T.G."/>
            <person name="Beck B.J."/>
            <person name="De Vos P."/>
            <person name="Vandamme P."/>
            <person name="Eisen J.A."/>
            <person name="Garrity G."/>
            <person name="Hugenholtz P."/>
            <person name="Kyrpides N.C."/>
        </authorList>
    </citation>
    <scope>NUCLEOTIDE SEQUENCE [LARGE SCALE GENOMIC DNA]</scope>
    <source>
        <strain evidence="5 6">VKM Ac-2572</strain>
    </source>
</reference>
<protein>
    <submittedName>
        <fullName evidence="5">Regulatory LuxR family protein</fullName>
    </submittedName>
</protein>
<evidence type="ECO:0000313" key="6">
    <source>
        <dbReference type="Proteomes" id="UP000294508"/>
    </source>
</evidence>
<dbReference type="GO" id="GO:0004016">
    <property type="term" value="F:adenylate cyclase activity"/>
    <property type="evidence" value="ECO:0007669"/>
    <property type="project" value="TreeGrafter"/>
</dbReference>
<dbReference type="OrthoDB" id="134933at2"/>
<keyword evidence="2" id="KW-0067">ATP-binding</keyword>
<dbReference type="GO" id="GO:0003677">
    <property type="term" value="F:DNA binding"/>
    <property type="evidence" value="ECO:0007669"/>
    <property type="project" value="InterPro"/>
</dbReference>
<dbReference type="AlphaFoldDB" id="A0A4R2GZR3"/>
<dbReference type="PANTHER" id="PTHR16305">
    <property type="entry name" value="TESTICULAR SOLUBLE ADENYLYL CYCLASE"/>
    <property type="match status" value="1"/>
</dbReference>
<dbReference type="InterPro" id="IPR000792">
    <property type="entry name" value="Tscrpt_reg_LuxR_C"/>
</dbReference>
<proteinExistence type="predicted"/>
<dbReference type="InterPro" id="IPR036388">
    <property type="entry name" value="WH-like_DNA-bd_sf"/>
</dbReference>
<dbReference type="PANTHER" id="PTHR16305:SF35">
    <property type="entry name" value="TRANSCRIPTIONAL ACTIVATOR DOMAIN"/>
    <property type="match status" value="1"/>
</dbReference>
<dbReference type="Gene3D" id="3.40.50.300">
    <property type="entry name" value="P-loop containing nucleotide triphosphate hydrolases"/>
    <property type="match status" value="1"/>
</dbReference>
<evidence type="ECO:0000256" key="1">
    <source>
        <dbReference type="ARBA" id="ARBA00022741"/>
    </source>
</evidence>
<dbReference type="PRINTS" id="PR00038">
    <property type="entry name" value="HTHLUXR"/>
</dbReference>
<organism evidence="5 6">
    <name type="scientific">Kribbella steppae</name>
    <dbReference type="NCBI Taxonomy" id="2512223"/>
    <lineage>
        <taxon>Bacteria</taxon>
        <taxon>Bacillati</taxon>
        <taxon>Actinomycetota</taxon>
        <taxon>Actinomycetes</taxon>
        <taxon>Propionibacteriales</taxon>
        <taxon>Kribbellaceae</taxon>
        <taxon>Kribbella</taxon>
    </lineage>
</organism>
<dbReference type="EMBL" id="SLWN01000018">
    <property type="protein sequence ID" value="TCO17296.1"/>
    <property type="molecule type" value="Genomic_DNA"/>
</dbReference>
<gene>
    <name evidence="5" type="ORF">EV652_118124</name>
</gene>
<keyword evidence="6" id="KW-1185">Reference proteome</keyword>
<dbReference type="SMART" id="SM00382">
    <property type="entry name" value="AAA"/>
    <property type="match status" value="1"/>
</dbReference>
<name>A0A4R2GZR3_9ACTN</name>
<sequence>MTATLGTGALSSQQGKPSIEREPTLDRTGAVPDDDLMDEVSATAYGLFGRDDAVRVVSDVLDRGGSAVAIGEPGVGKSTLLKVANQLAQRRGRRVLSVSPTQFDRGLPFAGLAELVNQCPDGSLNRLPEPQQRALAVALQRADSDGRELDALAVPLAVRGLLTQFCEIQPITLVVDDLQWLDPASEGSLGFALRNLDPRRLSVLVGTRPEPNAGSDLLRALAEPRHELRLRPLADWAIGQLLRERLGHRWTPPMAAGVARASGGNPFLALMIAQAMQSDLSRWRWSAQQGHDPIFPVPPSLAGLLGEKVSVLLSHSSRDVLLLVSAAGRLTVAQLQRIVDEAGLRSALEAADDADIARVGAGSVVDFTHPLLASAIYDAAAPAERRRAHRVLAEKLEDPVERARHRSKSIVVPDEMVAGELERAADISRRRGAQQLAGELFERAAVASPTDVDTADSFRRWIRAVDTYIGAGDTLSAGSALDKGSELASAPEQRAQVLARRARLADDLSGSRTLAEQAFRIAPPGTVRAEILQTLSEQHRMEGNGRLALRLAQMASTEARAAGRPDIQLIALHQRQSIEWIWGLGRPEQTLRDMERLVESSSLELTPAEWVGARTFYAAWNDDTAEPAVRDAIVRAVEAGRYGDLSSLYIWLILALIRGSRIREAQAALDDADRSGAWVSAFGLQENMARILIKVYAGDLDGARAVAERAVARSRTKGLMYWLAGFLAQVGFIEISARNWHSALEPLRELAEIFASTKMVDLEQLLWPVDLADAALQVGALEDVETAISLLRRQGAAGRPEAAVAADRCQALLTAARGDTDSALALLRRLVDQPGTECPFEAARTRLALGQVYRRAGYKGLANQILGVTAEAFDGLGVPRWAERARDEAGRVGLHPTTSMLTATERRVAELVASGRSNQEAAAELFMSVKTVEANLTRIYRKLSVRSRTELANHLNKLDPTTE</sequence>
<evidence type="ECO:0000256" key="2">
    <source>
        <dbReference type="ARBA" id="ARBA00022840"/>
    </source>
</evidence>
<dbReference type="InterPro" id="IPR027417">
    <property type="entry name" value="P-loop_NTPase"/>
</dbReference>
<dbReference type="Pfam" id="PF00196">
    <property type="entry name" value="GerE"/>
    <property type="match status" value="1"/>
</dbReference>
<dbReference type="GO" id="GO:0006355">
    <property type="term" value="P:regulation of DNA-templated transcription"/>
    <property type="evidence" value="ECO:0007669"/>
    <property type="project" value="InterPro"/>
</dbReference>
<keyword evidence="1" id="KW-0547">Nucleotide-binding</keyword>
<feature type="region of interest" description="Disordered" evidence="3">
    <location>
        <begin position="1"/>
        <end position="35"/>
    </location>
</feature>